<name>A0A7R9PW49_9ACAR</name>
<feature type="non-terminal residue" evidence="6">
    <location>
        <position position="1"/>
    </location>
</feature>
<evidence type="ECO:0008006" key="8">
    <source>
        <dbReference type="Google" id="ProtNLM"/>
    </source>
</evidence>
<keyword evidence="2" id="KW-0479">Metal-binding</keyword>
<dbReference type="GO" id="GO:0003006">
    <property type="term" value="P:developmental process involved in reproduction"/>
    <property type="evidence" value="ECO:0007669"/>
    <property type="project" value="UniProtKB-ARBA"/>
</dbReference>
<dbReference type="Proteomes" id="UP000759131">
    <property type="component" value="Unassembled WGS sequence"/>
</dbReference>
<evidence type="ECO:0000256" key="1">
    <source>
        <dbReference type="ARBA" id="ARBA00023242"/>
    </source>
</evidence>
<evidence type="ECO:0000313" key="7">
    <source>
        <dbReference type="Proteomes" id="UP000759131"/>
    </source>
</evidence>
<dbReference type="GO" id="GO:0048513">
    <property type="term" value="P:animal organ development"/>
    <property type="evidence" value="ECO:0007669"/>
    <property type="project" value="UniProtKB-ARBA"/>
</dbReference>
<accession>A0A7R9PW49</accession>
<protein>
    <recommendedName>
        <fullName evidence="8">Broad-complex</fullName>
    </recommendedName>
</protein>
<dbReference type="Gene3D" id="3.30.710.10">
    <property type="entry name" value="Potassium Channel Kv1.1, Chain A"/>
    <property type="match status" value="1"/>
</dbReference>
<feature type="compositionally biased region" description="Polar residues" evidence="3">
    <location>
        <begin position="366"/>
        <end position="376"/>
    </location>
</feature>
<gene>
    <name evidence="6" type="ORF">OSB1V03_LOCUS3382</name>
</gene>
<dbReference type="InterPro" id="IPR051095">
    <property type="entry name" value="Dros_DevTransReg"/>
</dbReference>
<dbReference type="SUPFAM" id="SSF57667">
    <property type="entry name" value="beta-beta-alpha zinc fingers"/>
    <property type="match status" value="1"/>
</dbReference>
<evidence type="ECO:0000256" key="2">
    <source>
        <dbReference type="PROSITE-ProRule" id="PRU00042"/>
    </source>
</evidence>
<feature type="region of interest" description="Disordered" evidence="3">
    <location>
        <begin position="104"/>
        <end position="197"/>
    </location>
</feature>
<dbReference type="Gene3D" id="3.30.160.60">
    <property type="entry name" value="Classic Zinc Finger"/>
    <property type="match status" value="1"/>
</dbReference>
<evidence type="ECO:0000259" key="4">
    <source>
        <dbReference type="PROSITE" id="PS50097"/>
    </source>
</evidence>
<dbReference type="Pfam" id="PF00651">
    <property type="entry name" value="BTB"/>
    <property type="match status" value="1"/>
</dbReference>
<dbReference type="SMART" id="SM00355">
    <property type="entry name" value="ZnF_C2H2"/>
    <property type="match status" value="2"/>
</dbReference>
<evidence type="ECO:0000313" key="6">
    <source>
        <dbReference type="EMBL" id="CAD7622921.1"/>
    </source>
</evidence>
<feature type="compositionally biased region" description="Basic residues" evidence="3">
    <location>
        <begin position="351"/>
        <end position="363"/>
    </location>
</feature>
<evidence type="ECO:0000259" key="5">
    <source>
        <dbReference type="PROSITE" id="PS50157"/>
    </source>
</evidence>
<organism evidence="6">
    <name type="scientific">Medioppia subpectinata</name>
    <dbReference type="NCBI Taxonomy" id="1979941"/>
    <lineage>
        <taxon>Eukaryota</taxon>
        <taxon>Metazoa</taxon>
        <taxon>Ecdysozoa</taxon>
        <taxon>Arthropoda</taxon>
        <taxon>Chelicerata</taxon>
        <taxon>Arachnida</taxon>
        <taxon>Acari</taxon>
        <taxon>Acariformes</taxon>
        <taxon>Sarcoptiformes</taxon>
        <taxon>Oribatida</taxon>
        <taxon>Brachypylina</taxon>
        <taxon>Oppioidea</taxon>
        <taxon>Oppiidae</taxon>
        <taxon>Medioppia</taxon>
    </lineage>
</organism>
<dbReference type="PROSITE" id="PS00028">
    <property type="entry name" value="ZINC_FINGER_C2H2_1"/>
    <property type="match status" value="2"/>
</dbReference>
<dbReference type="CDD" id="cd18315">
    <property type="entry name" value="BTB_POZ_BAB-like"/>
    <property type="match status" value="1"/>
</dbReference>
<feature type="compositionally biased region" description="Low complexity" evidence="3">
    <location>
        <begin position="159"/>
        <end position="173"/>
    </location>
</feature>
<keyword evidence="2" id="KW-0863">Zinc-finger</keyword>
<dbReference type="PROSITE" id="PS50157">
    <property type="entry name" value="ZINC_FINGER_C2H2_2"/>
    <property type="match status" value="2"/>
</dbReference>
<dbReference type="GO" id="GO:0048666">
    <property type="term" value="P:neuron development"/>
    <property type="evidence" value="ECO:0007669"/>
    <property type="project" value="UniProtKB-ARBA"/>
</dbReference>
<dbReference type="PANTHER" id="PTHR23110:SF104">
    <property type="entry name" value="MATERNAL GENE REQUIRED FOR MEIOSIS, ISOFORM H"/>
    <property type="match status" value="1"/>
</dbReference>
<keyword evidence="2" id="KW-0862">Zinc</keyword>
<evidence type="ECO:0000256" key="3">
    <source>
        <dbReference type="SAM" id="MobiDB-lite"/>
    </source>
</evidence>
<dbReference type="EMBL" id="CAJPIZ010001361">
    <property type="protein sequence ID" value="CAG2103351.1"/>
    <property type="molecule type" value="Genomic_DNA"/>
</dbReference>
<dbReference type="PROSITE" id="PS50097">
    <property type="entry name" value="BTB"/>
    <property type="match status" value="1"/>
</dbReference>
<feature type="compositionally biased region" description="Polar residues" evidence="3">
    <location>
        <begin position="106"/>
        <end position="124"/>
    </location>
</feature>
<keyword evidence="7" id="KW-1185">Reference proteome</keyword>
<dbReference type="EMBL" id="OC855936">
    <property type="protein sequence ID" value="CAD7622921.1"/>
    <property type="molecule type" value="Genomic_DNA"/>
</dbReference>
<dbReference type="PANTHER" id="PTHR23110">
    <property type="entry name" value="BTB DOMAIN TRANSCRIPTION FACTOR"/>
    <property type="match status" value="1"/>
</dbReference>
<dbReference type="SMART" id="SM00225">
    <property type="entry name" value="BTB"/>
    <property type="match status" value="1"/>
</dbReference>
<keyword evidence="1" id="KW-0539">Nucleus</keyword>
<proteinExistence type="predicted"/>
<dbReference type="GO" id="GO:0005634">
    <property type="term" value="C:nucleus"/>
    <property type="evidence" value="ECO:0007669"/>
    <property type="project" value="TreeGrafter"/>
</dbReference>
<dbReference type="SUPFAM" id="SSF54695">
    <property type="entry name" value="POZ domain"/>
    <property type="match status" value="1"/>
</dbReference>
<feature type="domain" description="BTB" evidence="4">
    <location>
        <begin position="1"/>
        <end position="59"/>
    </location>
</feature>
<dbReference type="OrthoDB" id="6508661at2759"/>
<feature type="domain" description="C2H2-type" evidence="5">
    <location>
        <begin position="448"/>
        <end position="470"/>
    </location>
</feature>
<dbReference type="GO" id="GO:0008270">
    <property type="term" value="F:zinc ion binding"/>
    <property type="evidence" value="ECO:0007669"/>
    <property type="project" value="UniProtKB-KW"/>
</dbReference>
<feature type="domain" description="C2H2-type" evidence="5">
    <location>
        <begin position="418"/>
        <end position="446"/>
    </location>
</feature>
<dbReference type="AlphaFoldDB" id="A0A7R9PW49"/>
<dbReference type="InterPro" id="IPR013087">
    <property type="entry name" value="Znf_C2H2_type"/>
</dbReference>
<dbReference type="GO" id="GO:0006357">
    <property type="term" value="P:regulation of transcription by RNA polymerase II"/>
    <property type="evidence" value="ECO:0007669"/>
    <property type="project" value="TreeGrafter"/>
</dbReference>
<dbReference type="InterPro" id="IPR011333">
    <property type="entry name" value="SKP1/BTB/POZ_sf"/>
</dbReference>
<reference evidence="6" key="1">
    <citation type="submission" date="2020-11" db="EMBL/GenBank/DDBJ databases">
        <authorList>
            <person name="Tran Van P."/>
        </authorList>
    </citation>
    <scope>NUCLEOTIDE SEQUENCE</scope>
</reference>
<dbReference type="InterPro" id="IPR000210">
    <property type="entry name" value="BTB/POZ_dom"/>
</dbReference>
<dbReference type="InterPro" id="IPR036236">
    <property type="entry name" value="Znf_C2H2_sf"/>
</dbReference>
<sequence length="475" mass="53209">RVIKAHKVVLSSGSTYFRDIFAAFKNPLQVPVLIIKDMTFRDLKAIVDFLYRGEVVVPVEQVSSLSKSAQTLFIKGLEKYFNNAAVVNVANSQTPRGAATVVSAPTAHNTAAKRSSVSTSSAVKTNIKAESRDNGSGGKPLAKQNLSPISAKKTKSKSKNTPNNTPNTETKQPVRTSLRNTRRPNYRQLSNGDFNSDDEFMTDDMPLFDPSVASGSASTQVTYKSRMSRKVKQELLYNDDYETEDGMPTLEAQELSQESDAFQNNDDEDMYPRVEYESNDYEDNMEDLEPNGGTSSQDYTVDELVDAMEPRGTSSQDYTVDELVDAMEPRGLIRNPVQVMPRRVNKPFVSRNRKRKGHQRRGRPPMNQSKSTPNSTAMLGVGEGFEELEETTTPLMTIHQSTHRPIKTDPDNSNGQLISCTLCPRVFSQTTSLSIHMKRVHGDDQKEHICHLCNKKYSWRSGLYKHLRTHRPVSS</sequence>
<feature type="region of interest" description="Disordered" evidence="3">
    <location>
        <begin position="349"/>
        <end position="376"/>
    </location>
</feature>